<dbReference type="InterPro" id="IPR007319">
    <property type="entry name" value="WDR36/Utp21_C"/>
</dbReference>
<evidence type="ECO:0000259" key="6">
    <source>
        <dbReference type="Pfam" id="PF25171"/>
    </source>
</evidence>
<dbReference type="PROSITE" id="PS00678">
    <property type="entry name" value="WD_REPEATS_1"/>
    <property type="match status" value="1"/>
</dbReference>
<dbReference type="InterPro" id="IPR011047">
    <property type="entry name" value="Quinoprotein_ADH-like_sf"/>
</dbReference>
<evidence type="ECO:0000313" key="8">
    <source>
        <dbReference type="Proteomes" id="UP000786811"/>
    </source>
</evidence>
<dbReference type="OrthoDB" id="10250769at2759"/>
<accession>A0A8J2HRX6</accession>
<gene>
    <name evidence="7" type="ORF">HICCMSTLAB_LOCUS13852</name>
</gene>
<feature type="repeat" description="WD" evidence="3">
    <location>
        <begin position="488"/>
        <end position="529"/>
    </location>
</feature>
<dbReference type="GO" id="GO:0006364">
    <property type="term" value="P:rRNA processing"/>
    <property type="evidence" value="ECO:0007669"/>
    <property type="project" value="InterPro"/>
</dbReference>
<evidence type="ECO:0000313" key="7">
    <source>
        <dbReference type="EMBL" id="CAG5109216.1"/>
    </source>
</evidence>
<dbReference type="FunFam" id="2.130.10.10:FF:000109">
    <property type="entry name" value="WD repeat domain 36"/>
    <property type="match status" value="1"/>
</dbReference>
<evidence type="ECO:0000256" key="1">
    <source>
        <dbReference type="ARBA" id="ARBA00022574"/>
    </source>
</evidence>
<feature type="domain" description="WDR36/Utp21 C-terminal" evidence="5">
    <location>
        <begin position="707"/>
        <end position="878"/>
    </location>
</feature>
<dbReference type="InterPro" id="IPR036322">
    <property type="entry name" value="WD40_repeat_dom_sf"/>
</dbReference>
<dbReference type="Pfam" id="PF25171">
    <property type="entry name" value="Beta-prop_WDR36-Utp21_1st"/>
    <property type="match status" value="1"/>
</dbReference>
<sequence length="916" mass="102518">MPDQSSEVNVIKMPQSKIFCKNRALGYVSNHIPMITRYIKRRKDNLIATCVGRAFHTYSCSHLTLLTVSGGHPGDITSLAGDTYHVYTASEGYIYAWRRGNELKHTYGKHDHQIHSLLPFGPNLLSVDEESNLKIWDIKTEKLQAELNFSNNVFKITTMIHPSTYINKILLGSEQGNLQLWNIRTTQMIYNFNGWGSAVTVIEQAPALDVVAIGLANGKIILHNLKVDKTVFQLVQDWGLVTSITFRTDNHERPIMATGSLSGHIVFWNLDEKRVDSQLINAHAGSVAGLQCLPNEPLIVSSSPDNSLKVWIFDLADGAARLLMVREGHSEPPTQVRFYGDDGRNIITAGGDSSIRIFSTVTEIFNKSLGKASFNRKSSKKKKRNVEDNLIMPAITEFAYEKTREKEWDNIAACHLGLGTVTTWSYDKMKMGEHKLLPERFTRNKNANATSLCMTHCGNFVVIGYNTGHIDRFNIQSGLHRATYGGEKGAHVGPIKAIMVDPLNQYVVSAGRDHQVKFWPFKSTPDTEPQTVLTLNEAVKWVRTHPEGSLVALALEDFTVILIDLDTRRLVRHFRGHIAHLTDATFSPDARWLVTAAMDSTIRTWDIPTAQPIDVFRVPDTCISLHFSPTSEFLVTAHMNNVGIYLWSNRTLYSHVSLKSLPSNYSIPLVDLPKVIPSSKDNETESDAMQVDNEEDDEEEKYVSPVQLAPNLITMSSLSNARWQNLLNIDIIKKRNKPIEPPKAPETAPFFLPTIPSLDIEFDISDAKNQESDSNSKLLMPSNFSNLTTFGKMLKDTIDHNDNDFTKVIDRLKALGPSSIDLQIQSLSLDSTCSVDIMIQFMKMIKHMMNSNQDFELSQSYLGLFLKTHGMAIQNEPRPSRASIIAGKSFCTIPYGSSVRDATASKEIPSIAQITG</sequence>
<feature type="repeat" description="WD" evidence="3">
    <location>
        <begin position="574"/>
        <end position="615"/>
    </location>
</feature>
<evidence type="ECO:0000256" key="3">
    <source>
        <dbReference type="PROSITE-ProRule" id="PRU00221"/>
    </source>
</evidence>
<keyword evidence="8" id="KW-1185">Reference proteome</keyword>
<dbReference type="InterPro" id="IPR019775">
    <property type="entry name" value="WD40_repeat_CS"/>
</dbReference>
<protein>
    <submittedName>
        <fullName evidence="7">Similar to WDR36: WD repeat-containing protein 36 (Homo sapiens)</fullName>
    </submittedName>
</protein>
<dbReference type="AlphaFoldDB" id="A0A8J2HRX6"/>
<dbReference type="PANTHER" id="PTHR22840">
    <property type="entry name" value="WD REPEAT-CONTAINING PROTEIN 36"/>
    <property type="match status" value="1"/>
</dbReference>
<dbReference type="GO" id="GO:0032040">
    <property type="term" value="C:small-subunit processome"/>
    <property type="evidence" value="ECO:0007669"/>
    <property type="project" value="InterPro"/>
</dbReference>
<dbReference type="SUPFAM" id="SSF50998">
    <property type="entry name" value="Quinoprotein alcohol dehydrogenase-like"/>
    <property type="match status" value="1"/>
</dbReference>
<evidence type="ECO:0000256" key="4">
    <source>
        <dbReference type="SAM" id="MobiDB-lite"/>
    </source>
</evidence>
<comment type="caution">
    <text evidence="7">The sequence shown here is derived from an EMBL/GenBank/DDBJ whole genome shotgun (WGS) entry which is preliminary data.</text>
</comment>
<keyword evidence="2" id="KW-0677">Repeat</keyword>
<dbReference type="PROSITE" id="PS50294">
    <property type="entry name" value="WD_REPEATS_REGION"/>
    <property type="match status" value="2"/>
</dbReference>
<dbReference type="PANTHER" id="PTHR22840:SF12">
    <property type="entry name" value="WD REPEAT-CONTAINING PROTEIN 36"/>
    <property type="match status" value="1"/>
</dbReference>
<feature type="repeat" description="WD" evidence="3">
    <location>
        <begin position="280"/>
        <end position="311"/>
    </location>
</feature>
<dbReference type="PROSITE" id="PS50082">
    <property type="entry name" value="WD_REPEATS_2"/>
    <property type="match status" value="3"/>
</dbReference>
<reference evidence="7" key="1">
    <citation type="submission" date="2021-04" db="EMBL/GenBank/DDBJ databases">
        <authorList>
            <person name="Chebbi M.A.C M."/>
        </authorList>
    </citation>
    <scope>NUCLEOTIDE SEQUENCE</scope>
</reference>
<dbReference type="InterPro" id="IPR059157">
    <property type="entry name" value="WDR36-Utp21_N"/>
</dbReference>
<dbReference type="SUPFAM" id="SSF50978">
    <property type="entry name" value="WD40 repeat-like"/>
    <property type="match status" value="1"/>
</dbReference>
<dbReference type="InterPro" id="IPR015943">
    <property type="entry name" value="WD40/YVTN_repeat-like_dom_sf"/>
</dbReference>
<evidence type="ECO:0000256" key="2">
    <source>
        <dbReference type="ARBA" id="ARBA00022737"/>
    </source>
</evidence>
<dbReference type="InterPro" id="IPR001680">
    <property type="entry name" value="WD40_rpt"/>
</dbReference>
<dbReference type="SMART" id="SM00320">
    <property type="entry name" value="WD40"/>
    <property type="match status" value="11"/>
</dbReference>
<feature type="region of interest" description="Disordered" evidence="4">
    <location>
        <begin position="678"/>
        <end position="701"/>
    </location>
</feature>
<dbReference type="Pfam" id="PF25168">
    <property type="entry name" value="Beta-prop_WDR36-Utp21_2nd"/>
    <property type="match status" value="1"/>
</dbReference>
<name>A0A8J2HRX6_COTCN</name>
<organism evidence="7 8">
    <name type="scientific">Cotesia congregata</name>
    <name type="common">Parasitoid wasp</name>
    <name type="synonym">Apanteles congregatus</name>
    <dbReference type="NCBI Taxonomy" id="51543"/>
    <lineage>
        <taxon>Eukaryota</taxon>
        <taxon>Metazoa</taxon>
        <taxon>Ecdysozoa</taxon>
        <taxon>Arthropoda</taxon>
        <taxon>Hexapoda</taxon>
        <taxon>Insecta</taxon>
        <taxon>Pterygota</taxon>
        <taxon>Neoptera</taxon>
        <taxon>Endopterygota</taxon>
        <taxon>Hymenoptera</taxon>
        <taxon>Apocrita</taxon>
        <taxon>Ichneumonoidea</taxon>
        <taxon>Braconidae</taxon>
        <taxon>Microgastrinae</taxon>
        <taxon>Cotesia</taxon>
    </lineage>
</organism>
<keyword evidence="1 3" id="KW-0853">WD repeat</keyword>
<evidence type="ECO:0000259" key="5">
    <source>
        <dbReference type="Pfam" id="PF04192"/>
    </source>
</evidence>
<dbReference type="Gene3D" id="2.130.10.10">
    <property type="entry name" value="YVTN repeat-like/Quinoprotein amine dehydrogenase"/>
    <property type="match status" value="2"/>
</dbReference>
<dbReference type="Pfam" id="PF04192">
    <property type="entry name" value="Utp21"/>
    <property type="match status" value="1"/>
</dbReference>
<feature type="domain" description="WDR36/Utp21 N-terminal" evidence="6">
    <location>
        <begin position="47"/>
        <end position="314"/>
    </location>
</feature>
<proteinExistence type="predicted"/>
<dbReference type="Proteomes" id="UP000786811">
    <property type="component" value="Unassembled WGS sequence"/>
</dbReference>
<dbReference type="GO" id="GO:0034388">
    <property type="term" value="C:Pwp2p-containing subcomplex of 90S preribosome"/>
    <property type="evidence" value="ECO:0007669"/>
    <property type="project" value="TreeGrafter"/>
</dbReference>
<dbReference type="EMBL" id="CAJNRD030001124">
    <property type="protein sequence ID" value="CAG5109216.1"/>
    <property type="molecule type" value="Genomic_DNA"/>
</dbReference>